<dbReference type="InterPro" id="IPR056244">
    <property type="entry name" value="RRM_DEAH11/12"/>
</dbReference>
<dbReference type="Pfam" id="PF00270">
    <property type="entry name" value="DEAD"/>
    <property type="match status" value="1"/>
</dbReference>
<evidence type="ECO:0000256" key="7">
    <source>
        <dbReference type="ARBA" id="ARBA00022786"/>
    </source>
</evidence>
<dbReference type="InterPro" id="IPR017907">
    <property type="entry name" value="Znf_RING_CS"/>
</dbReference>
<dbReference type="InterPro" id="IPR002867">
    <property type="entry name" value="IBR_dom"/>
</dbReference>
<evidence type="ECO:0000256" key="6">
    <source>
        <dbReference type="ARBA" id="ARBA00022771"/>
    </source>
</evidence>
<evidence type="ECO:0000256" key="10">
    <source>
        <dbReference type="ARBA" id="ARBA00022833"/>
    </source>
</evidence>
<keyword evidence="3" id="KW-0479">Metal-binding</keyword>
<keyword evidence="19" id="KW-1185">Reference proteome</keyword>
<keyword evidence="7" id="KW-0833">Ubl conjugation pathway</keyword>
<evidence type="ECO:0000313" key="20">
    <source>
        <dbReference type="RefSeq" id="XP_015890734.3"/>
    </source>
</evidence>
<keyword evidence="9 20" id="KW-0347">Helicase</keyword>
<keyword evidence="8" id="KW-0378">Hydrolase</keyword>
<dbReference type="Gene3D" id="3.40.50.300">
    <property type="entry name" value="P-loop containing nucleotide triphosphate hydrolases"/>
    <property type="match status" value="2"/>
</dbReference>
<dbReference type="GO" id="GO:0016787">
    <property type="term" value="F:hydrolase activity"/>
    <property type="evidence" value="ECO:0007669"/>
    <property type="project" value="UniProtKB-KW"/>
</dbReference>
<dbReference type="SMART" id="SM00647">
    <property type="entry name" value="IBR"/>
    <property type="match status" value="2"/>
</dbReference>
<feature type="domain" description="RING-type" evidence="18">
    <location>
        <begin position="1529"/>
        <end position="1737"/>
    </location>
</feature>
<dbReference type="KEGG" id="zju:107425278"/>
<dbReference type="PROSITE" id="PS00028">
    <property type="entry name" value="ZINC_FINGER_C2H2_1"/>
    <property type="match status" value="1"/>
</dbReference>
<dbReference type="Pfam" id="PF07717">
    <property type="entry name" value="OB_NTP_bind"/>
    <property type="match status" value="1"/>
</dbReference>
<dbReference type="InterPro" id="IPR027417">
    <property type="entry name" value="P-loop_NTPase"/>
</dbReference>
<dbReference type="SUPFAM" id="SSF57850">
    <property type="entry name" value="RING/U-box"/>
    <property type="match status" value="3"/>
</dbReference>
<dbReference type="PROSITE" id="PS51873">
    <property type="entry name" value="TRIAD"/>
    <property type="match status" value="1"/>
</dbReference>
<evidence type="ECO:0000256" key="5">
    <source>
        <dbReference type="ARBA" id="ARBA00022741"/>
    </source>
</evidence>
<evidence type="ECO:0000259" key="16">
    <source>
        <dbReference type="PROSITE" id="PS51192"/>
    </source>
</evidence>
<evidence type="ECO:0000259" key="18">
    <source>
        <dbReference type="PROSITE" id="PS51873"/>
    </source>
</evidence>
<accession>A0A6P4AA06</accession>
<dbReference type="InterPro" id="IPR007502">
    <property type="entry name" value="Helicase-assoc_dom"/>
</dbReference>
<evidence type="ECO:0000256" key="8">
    <source>
        <dbReference type="ARBA" id="ARBA00022801"/>
    </source>
</evidence>
<evidence type="ECO:0000256" key="9">
    <source>
        <dbReference type="ARBA" id="ARBA00022806"/>
    </source>
</evidence>
<evidence type="ECO:0000256" key="2">
    <source>
        <dbReference type="ARBA" id="ARBA00022679"/>
    </source>
</evidence>
<dbReference type="InterPro" id="IPR056247">
    <property type="entry name" value="KH_DEAH11/12_2nd"/>
</dbReference>
<dbReference type="GeneID" id="107425278"/>
<dbReference type="CDD" id="cd00105">
    <property type="entry name" value="KH-I"/>
    <property type="match status" value="1"/>
</dbReference>
<evidence type="ECO:0000256" key="13">
    <source>
        <dbReference type="PROSITE-ProRule" id="PRU00175"/>
    </source>
</evidence>
<dbReference type="RefSeq" id="XP_015890736.3">
    <property type="nucleotide sequence ID" value="XM_016035250.4"/>
</dbReference>
<dbReference type="Pfam" id="PF26200">
    <property type="entry name" value="Rcat_RNF216"/>
    <property type="match status" value="1"/>
</dbReference>
<evidence type="ECO:0000256" key="4">
    <source>
        <dbReference type="ARBA" id="ARBA00022737"/>
    </source>
</evidence>
<dbReference type="Pfam" id="PF24637">
    <property type="entry name" value="RRM_DEAH11"/>
    <property type="match status" value="1"/>
</dbReference>
<dbReference type="Pfam" id="PF00271">
    <property type="entry name" value="Helicase_C"/>
    <property type="match status" value="1"/>
</dbReference>
<dbReference type="InterPro" id="IPR042035">
    <property type="entry name" value="DEAH_win-hel_dom"/>
</dbReference>
<feature type="domain" description="RING-type" evidence="15">
    <location>
        <begin position="1533"/>
        <end position="1575"/>
    </location>
</feature>
<dbReference type="InterPro" id="IPR044066">
    <property type="entry name" value="TRIAD_supradom"/>
</dbReference>
<dbReference type="GO" id="GO:0008270">
    <property type="term" value="F:zinc ion binding"/>
    <property type="evidence" value="ECO:0007669"/>
    <property type="project" value="UniProtKB-KW"/>
</dbReference>
<dbReference type="InterPro" id="IPR011545">
    <property type="entry name" value="DEAD/DEAH_box_helicase_dom"/>
</dbReference>
<keyword evidence="10" id="KW-0862">Zinc</keyword>
<dbReference type="InterPro" id="IPR013087">
    <property type="entry name" value="Znf_C2H2_type"/>
</dbReference>
<dbReference type="GO" id="GO:0003723">
    <property type="term" value="F:RNA binding"/>
    <property type="evidence" value="ECO:0007669"/>
    <property type="project" value="TreeGrafter"/>
</dbReference>
<keyword evidence="6 13" id="KW-0863">Zinc-finger</keyword>
<dbReference type="InterPro" id="IPR002464">
    <property type="entry name" value="DNA/RNA_helicase_DEAH_CS"/>
</dbReference>
<dbReference type="InterPro" id="IPR011709">
    <property type="entry name" value="DEAD-box_helicase_OB_fold"/>
</dbReference>
<protein>
    <recommendedName>
        <fullName evidence="1">RNA helicase</fullName>
        <ecNumber evidence="1">3.6.4.13</ecNumber>
    </recommendedName>
</protein>
<dbReference type="Proteomes" id="UP001652623">
    <property type="component" value="Chromosome 7"/>
</dbReference>
<dbReference type="SUPFAM" id="SSF52540">
    <property type="entry name" value="P-loop containing nucleoside triphosphate hydrolases"/>
    <property type="match status" value="1"/>
</dbReference>
<dbReference type="Gene3D" id="3.30.40.10">
    <property type="entry name" value="Zinc/RING finger domain, C3HC4 (zinc finger)"/>
    <property type="match status" value="1"/>
</dbReference>
<keyword evidence="2" id="KW-0808">Transferase</keyword>
<dbReference type="CDD" id="cd22585">
    <property type="entry name" value="Rcat_RBR_DEAH12-like"/>
    <property type="match status" value="1"/>
</dbReference>
<dbReference type="SMART" id="SM00847">
    <property type="entry name" value="HA2"/>
    <property type="match status" value="1"/>
</dbReference>
<sequence length="1742" mass="196471">MRKTHSTMTYWRAQSPRGNDHRKLQNPIPNYRSNPKNSTPNLPPNHHLGPAALSSPFERPNFVVNLVVEHRDARRPDVNALLRQCKSKPESFRLSHSGMAVGTLYFRQWVDALAAVVWFWESRLDGAHSLIPKLSPLVIVPSDQDELRDRLRELFSNRIRRLMEGEAVEKWNKKSVNLSNEIRRVWALLKNPNRLNVYAELSEREKRLGAEKDLVEKRLKEFKSAMNSLLVHLEGKRTTTEVVVDGEGNNVKLFNLEGDYDWRRIHSLMLRECRRLEDGLPIYAYRQDILRQIHCQQIMVLIGETGSGKSTQLVQFLADSGIGAEGSIVCTQPRKVAATSVARRVGEESSGCYGDNSITCFPAFSSAQQFDSKVIYMTDHCLLQHYMTDKNLSKISCIIVDEAHERSLNTDLLLALLKSLLCQRFGLRLIIMSATADARQLSDYFFGCGVFHVVGRNFPVDVRYVPCNAEGTYGLVPTYLYDVVRMAKEIHKTEDEGSILAFLTSQMEVEWAYENFEAPAAIALPFHGKLSFDEQNDIFHNVPGKRKVIFATNLAETSLTIPGVKYVIDSGMVKESKFEPGSGMNVLRVCWISQSSANQRAGRAGRTEPGRCYRLYSQLDFEVMAPSQEPEIRRVHLGVAVLRILSLGIKNIKDFDFVDAPSTEAIDMAIRNLVQLGAVKLNNGNFELTEEGRYLVKMGVEPRLGKLILSCFNYRLGREGIVLAALMANASSIFCRVGTDEEKLKSDGLKVQFCHHNGDLFTLLSVYKQWEGVPRRDRNNWCWQNSINAKSMRRCEDTVMELESCLQFELNVIIPSYWLWTPHKSTDFDGYLKNVILSSLAENVAMYSGYDQLGYEVAVTGQHVQLHPSCSLLIFNQKPSWVVFSELLSISNQYLVCVTAFDFDFLSTLDPPPLFDASKMENRKLQVKVLTGFGGTLLKRFCGKGNSNLVCLLSKIRADCMDERIGIEVNVDQNEITLFATSQHIESVLKFVNDALECERKWMHNECLEKCLYHGSGIPSVALFGAGAEIKHLELQKRCLTVDIYYENVKALDAAAEKELLMSLEKFSSGSICSIHKFTGVGQESDDREKWGRITFLSPDAVQKAGELSQVEFNGFSLKIIPSQATIGDNKFPNVRAKVSWARRPSKGFAIVKCDMHDVGLMVNDFSNLAIGGKRIRCEASKRCMDSVVITGFDKDLCDYEILAVLRNATRRRILDFFLVRGDAVENPSHGICEALEKEISAFMPKGNPHNKPVQVKVLGPEPKDAFMRALIFFDGRLHLEAAKALEQIEGKVLPGCFPWQKIKCQQLFHTSLSCSVPVYSVIEKELDSLLKSFTHMKGVECCLDRNANGSYRVKISANATRTVAELRRRGEELINGKTIDDSNLTPAVLQNLFSRDGINLIRSLQRETGTYIFFDRHSLNVRVFGSPDKVSVAQQKFIHSLLALHEGKKLEIHLRSRDLPPDLMKAVVKKFGPDLHGLKEKVPGADFSLNARRHVVFIHGDIELKQKVEEIIYDIAKMSDSSTERSNNEVTCPICLCDIEDEYRLEDCQHVFCRSCLMEQCESAIRNKDSFPLCCAHKGCGSPLLLTDLKCLLSSEKLDDLFRASLGAFVASSGGTYRFCPTPDCPAVYRVADPGTAGEPFVCGACSAETCTSCHLEYHLSWSCETYKEFKEDPDSSLKEWRKGKEHVKTCPVCGYTIEKVEGCNHIECKCGRHICWVCLEVFRTSDDCYGHLRNIHMTII</sequence>
<dbReference type="SMART" id="SM00490">
    <property type="entry name" value="HELICc"/>
    <property type="match status" value="1"/>
</dbReference>
<name>A0A6P4AA06_ZIZJJ</name>
<dbReference type="InterPro" id="IPR014001">
    <property type="entry name" value="Helicase_ATP-bd"/>
</dbReference>
<dbReference type="EC" id="3.6.4.13" evidence="1"/>
<evidence type="ECO:0000256" key="14">
    <source>
        <dbReference type="SAM" id="MobiDB-lite"/>
    </source>
</evidence>
<dbReference type="InterPro" id="IPR013083">
    <property type="entry name" value="Znf_RING/FYVE/PHD"/>
</dbReference>
<dbReference type="Pfam" id="PF24475">
    <property type="entry name" value="RBD_DEAH11"/>
    <property type="match status" value="1"/>
</dbReference>
<feature type="domain" description="Helicase C-terminal" evidence="17">
    <location>
        <begin position="485"/>
        <end position="648"/>
    </location>
</feature>
<dbReference type="GO" id="GO:0009507">
    <property type="term" value="C:chloroplast"/>
    <property type="evidence" value="ECO:0007669"/>
    <property type="project" value="UniProtKB-SubCell"/>
</dbReference>
<dbReference type="GO" id="GO:0005524">
    <property type="term" value="F:ATP binding"/>
    <property type="evidence" value="ECO:0007669"/>
    <property type="project" value="UniProtKB-KW"/>
</dbReference>
<dbReference type="Pfam" id="PF24471">
    <property type="entry name" value="KH_DEAH11"/>
    <property type="match status" value="1"/>
</dbReference>
<comment type="catalytic activity">
    <reaction evidence="12">
        <text>ATP + H2O = ADP + phosphate + H(+)</text>
        <dbReference type="Rhea" id="RHEA:13065"/>
        <dbReference type="ChEBI" id="CHEBI:15377"/>
        <dbReference type="ChEBI" id="CHEBI:15378"/>
        <dbReference type="ChEBI" id="CHEBI:30616"/>
        <dbReference type="ChEBI" id="CHEBI:43474"/>
        <dbReference type="ChEBI" id="CHEBI:456216"/>
        <dbReference type="EC" id="3.6.4.13"/>
    </reaction>
</comment>
<dbReference type="GO" id="GO:0003724">
    <property type="term" value="F:RNA helicase activity"/>
    <property type="evidence" value="ECO:0007669"/>
    <property type="project" value="UniProtKB-EC"/>
</dbReference>
<reference evidence="20 21" key="1">
    <citation type="submission" date="2025-05" db="UniProtKB">
        <authorList>
            <consortium name="RefSeq"/>
        </authorList>
    </citation>
    <scope>IDENTIFICATION</scope>
    <source>
        <tissue evidence="20 21">Seedling</tissue>
    </source>
</reference>
<dbReference type="Pfam" id="PF01485">
    <property type="entry name" value="IBR"/>
    <property type="match status" value="1"/>
</dbReference>
<keyword evidence="11" id="KW-0067">ATP-binding</keyword>
<dbReference type="PROSITE" id="PS51194">
    <property type="entry name" value="HELICASE_CTER"/>
    <property type="match status" value="1"/>
</dbReference>
<dbReference type="Pfam" id="PF24641">
    <property type="entry name" value="KH_DEAH11_2nd"/>
    <property type="match status" value="1"/>
</dbReference>
<dbReference type="PANTHER" id="PTHR18934">
    <property type="entry name" value="ATP-DEPENDENT RNA HELICASE"/>
    <property type="match status" value="1"/>
</dbReference>
<dbReference type="PROSITE" id="PS51192">
    <property type="entry name" value="HELICASE_ATP_BIND_1"/>
    <property type="match status" value="1"/>
</dbReference>
<evidence type="ECO:0000256" key="1">
    <source>
        <dbReference type="ARBA" id="ARBA00012552"/>
    </source>
</evidence>
<evidence type="ECO:0000313" key="21">
    <source>
        <dbReference type="RefSeq" id="XP_015890736.3"/>
    </source>
</evidence>
<dbReference type="CDD" id="cd20335">
    <property type="entry name" value="BRcat_RBR"/>
    <property type="match status" value="1"/>
</dbReference>
<dbReference type="CDD" id="cd17917">
    <property type="entry name" value="DEXHc_RHA-like"/>
    <property type="match status" value="1"/>
</dbReference>
<gene>
    <name evidence="20 21" type="primary">LOC107425278</name>
</gene>
<dbReference type="PROSITE" id="PS00690">
    <property type="entry name" value="DEAH_ATP_HELICASE"/>
    <property type="match status" value="1"/>
</dbReference>
<dbReference type="CDD" id="cd18791">
    <property type="entry name" value="SF2_C_RHA"/>
    <property type="match status" value="1"/>
</dbReference>
<dbReference type="InterPro" id="IPR056246">
    <property type="entry name" value="KH_DEAH11/12_1st"/>
</dbReference>
<evidence type="ECO:0000256" key="3">
    <source>
        <dbReference type="ARBA" id="ARBA00022723"/>
    </source>
</evidence>
<keyword evidence="4" id="KW-0677">Repeat</keyword>
<dbReference type="Gene3D" id="1.20.120.1750">
    <property type="match status" value="1"/>
</dbReference>
<dbReference type="Pfam" id="PF24638">
    <property type="entry name" value="KH_DEAH11_1st"/>
    <property type="match status" value="1"/>
</dbReference>
<feature type="region of interest" description="Disordered" evidence="14">
    <location>
        <begin position="1"/>
        <end position="50"/>
    </location>
</feature>
<evidence type="ECO:0000259" key="17">
    <source>
        <dbReference type="PROSITE" id="PS51194"/>
    </source>
</evidence>
<dbReference type="InterPro" id="IPR056245">
    <property type="entry name" value="KH_DEAH11/12"/>
</dbReference>
<organism evidence="19 20">
    <name type="scientific">Ziziphus jujuba</name>
    <name type="common">Chinese jujube</name>
    <name type="synonym">Ziziphus sativa</name>
    <dbReference type="NCBI Taxonomy" id="326968"/>
    <lineage>
        <taxon>Eukaryota</taxon>
        <taxon>Viridiplantae</taxon>
        <taxon>Streptophyta</taxon>
        <taxon>Embryophyta</taxon>
        <taxon>Tracheophyta</taxon>
        <taxon>Spermatophyta</taxon>
        <taxon>Magnoliopsida</taxon>
        <taxon>eudicotyledons</taxon>
        <taxon>Gunneridae</taxon>
        <taxon>Pentapetalae</taxon>
        <taxon>rosids</taxon>
        <taxon>fabids</taxon>
        <taxon>Rosales</taxon>
        <taxon>Rhamnaceae</taxon>
        <taxon>Paliureae</taxon>
        <taxon>Ziziphus</taxon>
    </lineage>
</organism>
<evidence type="ECO:0000256" key="12">
    <source>
        <dbReference type="ARBA" id="ARBA00047984"/>
    </source>
</evidence>
<dbReference type="Gene3D" id="1.10.10.2130">
    <property type="entry name" value="DEAH helicase family, winged-helix domain"/>
    <property type="match status" value="1"/>
</dbReference>
<evidence type="ECO:0000256" key="11">
    <source>
        <dbReference type="ARBA" id="ARBA00022840"/>
    </source>
</evidence>
<evidence type="ECO:0000313" key="19">
    <source>
        <dbReference type="Proteomes" id="UP001652623"/>
    </source>
</evidence>
<dbReference type="InterPro" id="IPR001650">
    <property type="entry name" value="Helicase_C-like"/>
</dbReference>
<feature type="compositionally biased region" description="Polar residues" evidence="14">
    <location>
        <begin position="27"/>
        <end position="40"/>
    </location>
</feature>
<dbReference type="SMART" id="SM00487">
    <property type="entry name" value="DEXDc"/>
    <property type="match status" value="1"/>
</dbReference>
<proteinExistence type="predicted"/>
<dbReference type="InterPro" id="IPR001841">
    <property type="entry name" value="Znf_RING"/>
</dbReference>
<feature type="domain" description="Helicase ATP-binding" evidence="16">
    <location>
        <begin position="290"/>
        <end position="454"/>
    </location>
</feature>
<dbReference type="PANTHER" id="PTHR18934:SF81">
    <property type="entry name" value="ATP-DEPENDENT RNA HELICASE DEAH11, CHLOROPLASTIC-RELATED"/>
    <property type="match status" value="1"/>
</dbReference>
<dbReference type="RefSeq" id="XP_015890734.3">
    <property type="nucleotide sequence ID" value="XM_016035248.4"/>
</dbReference>
<dbReference type="GO" id="GO:0016740">
    <property type="term" value="F:transferase activity"/>
    <property type="evidence" value="ECO:0007669"/>
    <property type="project" value="UniProtKB-KW"/>
</dbReference>
<dbReference type="PROSITE" id="PS00518">
    <property type="entry name" value="ZF_RING_1"/>
    <property type="match status" value="1"/>
</dbReference>
<dbReference type="PROSITE" id="PS50089">
    <property type="entry name" value="ZF_RING_2"/>
    <property type="match status" value="1"/>
</dbReference>
<dbReference type="InterPro" id="IPR056248">
    <property type="entry name" value="RBD_DEAH11/12"/>
</dbReference>
<evidence type="ECO:0000259" key="15">
    <source>
        <dbReference type="PROSITE" id="PS50089"/>
    </source>
</evidence>
<keyword evidence="5" id="KW-0547">Nucleotide-binding</keyword>